<reference evidence="8" key="1">
    <citation type="journal article" date="2017" name="Int. J. Syst. Evol. Microbiol.">
        <title>Notoacmeibacter marinus gen. nov., sp. nov., isolated from the gut of a limpet and proposal of Notoacmeibacteraceae fam. nov. in the order Rhizobiales of the class Alphaproteobacteria.</title>
        <authorList>
            <person name="Huang Z."/>
            <person name="Guo F."/>
            <person name="Lai Q."/>
        </authorList>
    </citation>
    <scope>NUCLEOTIDE SEQUENCE [LARGE SCALE GENOMIC DNA]</scope>
    <source>
        <strain evidence="8">XMTR2A4</strain>
    </source>
</reference>
<comment type="similarity">
    <text evidence="1 4 5">Belongs to the bacterial ribosomal protein bL21 family.</text>
</comment>
<sequence length="208" mass="22204">MFAVIKTGGKQYRVAADDQITIERLAGDVGDSITFDHVLMIGDGDDIKIGAPLLEGLTVSGEIVDQHRGKKVISFKKRRRQNSRRKRGHRQLLSTVRITEIAGDNDGAKKPAKKAAPKKAEAPAKPVEEKSAAAKPAKAAAPSDSADDLKKLKGIGPKAAEQLNDAGIATYADLAALSDERIEELDANMPFSAAQLKDWREQAAALAG</sequence>
<evidence type="ECO:0000256" key="1">
    <source>
        <dbReference type="ARBA" id="ARBA00008563"/>
    </source>
</evidence>
<keyword evidence="3 4" id="KW-0687">Ribonucleoprotein</keyword>
<dbReference type="GO" id="GO:0003735">
    <property type="term" value="F:structural constituent of ribosome"/>
    <property type="evidence" value="ECO:0007669"/>
    <property type="project" value="InterPro"/>
</dbReference>
<evidence type="ECO:0000256" key="6">
    <source>
        <dbReference type="SAM" id="MobiDB-lite"/>
    </source>
</evidence>
<comment type="function">
    <text evidence="4 5">This protein binds to 23S rRNA in the presence of protein L20.</text>
</comment>
<dbReference type="SUPFAM" id="SSF141091">
    <property type="entry name" value="L21p-like"/>
    <property type="match status" value="1"/>
</dbReference>
<evidence type="ECO:0000256" key="5">
    <source>
        <dbReference type="RuleBase" id="RU000562"/>
    </source>
</evidence>
<evidence type="ECO:0000256" key="4">
    <source>
        <dbReference type="HAMAP-Rule" id="MF_01363"/>
    </source>
</evidence>
<feature type="compositionally biased region" description="Basic and acidic residues" evidence="6">
    <location>
        <begin position="118"/>
        <end position="132"/>
    </location>
</feature>
<dbReference type="InterPro" id="IPR036164">
    <property type="entry name" value="bL21-like_sf"/>
</dbReference>
<feature type="compositionally biased region" description="Low complexity" evidence="6">
    <location>
        <begin position="133"/>
        <end position="144"/>
    </location>
</feature>
<dbReference type="EMBL" id="NBYO01000001">
    <property type="protein sequence ID" value="OXT02441.1"/>
    <property type="molecule type" value="Genomic_DNA"/>
</dbReference>
<protein>
    <recommendedName>
        <fullName evidence="4">Large ribosomal subunit protein bL21</fullName>
    </recommendedName>
</protein>
<proteinExistence type="inferred from homology"/>
<gene>
    <name evidence="4" type="primary">rplU</name>
    <name evidence="7" type="ORF">B7H23_05965</name>
</gene>
<dbReference type="GO" id="GO:0005840">
    <property type="term" value="C:ribosome"/>
    <property type="evidence" value="ECO:0007669"/>
    <property type="project" value="UniProtKB-KW"/>
</dbReference>
<evidence type="ECO:0000313" key="8">
    <source>
        <dbReference type="Proteomes" id="UP000215405"/>
    </source>
</evidence>
<dbReference type="GO" id="GO:0019843">
    <property type="term" value="F:rRNA binding"/>
    <property type="evidence" value="ECO:0007669"/>
    <property type="project" value="UniProtKB-UniRule"/>
</dbReference>
<dbReference type="Pfam" id="PF14520">
    <property type="entry name" value="HHH_5"/>
    <property type="match status" value="1"/>
</dbReference>
<keyword evidence="4 5" id="KW-0694">RNA-binding</keyword>
<evidence type="ECO:0000256" key="3">
    <source>
        <dbReference type="ARBA" id="ARBA00023274"/>
    </source>
</evidence>
<feature type="region of interest" description="Disordered" evidence="6">
    <location>
        <begin position="103"/>
        <end position="153"/>
    </location>
</feature>
<dbReference type="InterPro" id="IPR028909">
    <property type="entry name" value="bL21-like"/>
</dbReference>
<dbReference type="InterPro" id="IPR001787">
    <property type="entry name" value="Ribosomal_bL21"/>
</dbReference>
<dbReference type="GO" id="GO:0006412">
    <property type="term" value="P:translation"/>
    <property type="evidence" value="ECO:0007669"/>
    <property type="project" value="UniProtKB-UniRule"/>
</dbReference>
<dbReference type="RefSeq" id="WP_094076396.1">
    <property type="nucleotide sequence ID" value="NZ_NBYO01000001.1"/>
</dbReference>
<keyword evidence="2 4" id="KW-0689">Ribosomal protein</keyword>
<organism evidence="7 8">
    <name type="scientific">Notoacmeibacter marinus</name>
    <dbReference type="NCBI Taxonomy" id="1876515"/>
    <lineage>
        <taxon>Bacteria</taxon>
        <taxon>Pseudomonadati</taxon>
        <taxon>Pseudomonadota</taxon>
        <taxon>Alphaproteobacteria</taxon>
        <taxon>Hyphomicrobiales</taxon>
        <taxon>Notoacmeibacteraceae</taxon>
        <taxon>Notoacmeibacter</taxon>
    </lineage>
</organism>
<dbReference type="HAMAP" id="MF_01363">
    <property type="entry name" value="Ribosomal_bL21"/>
    <property type="match status" value="1"/>
</dbReference>
<dbReference type="OrthoDB" id="9813334at2"/>
<evidence type="ECO:0000313" key="7">
    <source>
        <dbReference type="EMBL" id="OXT02441.1"/>
    </source>
</evidence>
<dbReference type="GO" id="GO:0005737">
    <property type="term" value="C:cytoplasm"/>
    <property type="evidence" value="ECO:0007669"/>
    <property type="project" value="UniProtKB-ARBA"/>
</dbReference>
<comment type="caution">
    <text evidence="7">The sequence shown here is derived from an EMBL/GenBank/DDBJ whole genome shotgun (WGS) entry which is preliminary data.</text>
</comment>
<dbReference type="PANTHER" id="PTHR21349">
    <property type="entry name" value="50S RIBOSOMAL PROTEIN L21"/>
    <property type="match status" value="1"/>
</dbReference>
<keyword evidence="4 5" id="KW-0699">rRNA-binding</keyword>
<dbReference type="PANTHER" id="PTHR21349:SF0">
    <property type="entry name" value="LARGE RIBOSOMAL SUBUNIT PROTEIN BL21M"/>
    <property type="match status" value="1"/>
</dbReference>
<accession>A0A231V339</accession>
<comment type="subunit">
    <text evidence="4">Part of the 50S ribosomal subunit. Contacts protein L20.</text>
</comment>
<dbReference type="Gene3D" id="1.10.150.20">
    <property type="entry name" value="5' to 3' exonuclease, C-terminal subdomain"/>
    <property type="match status" value="1"/>
</dbReference>
<dbReference type="Pfam" id="PF00829">
    <property type="entry name" value="Ribosomal_L21p"/>
    <property type="match status" value="1"/>
</dbReference>
<dbReference type="AlphaFoldDB" id="A0A231V339"/>
<dbReference type="NCBIfam" id="NF008916">
    <property type="entry name" value="PRK12278.1-4"/>
    <property type="match status" value="1"/>
</dbReference>
<name>A0A231V339_9HYPH</name>
<dbReference type="Proteomes" id="UP000215405">
    <property type="component" value="Unassembled WGS sequence"/>
</dbReference>
<dbReference type="GO" id="GO:1990904">
    <property type="term" value="C:ribonucleoprotein complex"/>
    <property type="evidence" value="ECO:0007669"/>
    <property type="project" value="UniProtKB-KW"/>
</dbReference>
<evidence type="ECO:0000256" key="2">
    <source>
        <dbReference type="ARBA" id="ARBA00022980"/>
    </source>
</evidence>
<dbReference type="NCBIfam" id="TIGR00061">
    <property type="entry name" value="L21"/>
    <property type="match status" value="1"/>
</dbReference>
<keyword evidence="8" id="KW-1185">Reference proteome</keyword>